<protein>
    <submittedName>
        <fullName evidence="2">Uncharacterized protein</fullName>
    </submittedName>
</protein>
<proteinExistence type="predicted"/>
<dbReference type="InterPro" id="IPR042217">
    <property type="entry name" value="T4SS_VirB10/TrbI"/>
</dbReference>
<feature type="chain" id="PRO_5018032482" evidence="1">
    <location>
        <begin position="20"/>
        <end position="164"/>
    </location>
</feature>
<gene>
    <name evidence="2" type="ORF">EII33_01335</name>
</gene>
<comment type="caution">
    <text evidence="2">The sequence shown here is derived from an EMBL/GenBank/DDBJ whole genome shotgun (WGS) entry which is preliminary data.</text>
</comment>
<dbReference type="AlphaFoldDB" id="A0A3P2AHF7"/>
<evidence type="ECO:0000256" key="1">
    <source>
        <dbReference type="SAM" id="SignalP"/>
    </source>
</evidence>
<dbReference type="EMBL" id="RQYF01000003">
    <property type="protein sequence ID" value="RRD93073.1"/>
    <property type="molecule type" value="Genomic_DNA"/>
</dbReference>
<dbReference type="RefSeq" id="WP_125238194.1">
    <property type="nucleotide sequence ID" value="NZ_RQYF01000003.1"/>
</dbReference>
<organism evidence="2 3">
    <name type="scientific">Prevotella heparinolytica</name>
    <dbReference type="NCBI Taxonomy" id="28113"/>
    <lineage>
        <taxon>Bacteria</taxon>
        <taxon>Pseudomonadati</taxon>
        <taxon>Bacteroidota</taxon>
        <taxon>Bacteroidia</taxon>
        <taxon>Bacteroidales</taxon>
        <taxon>Bacteroidaceae</taxon>
        <taxon>Bacteroides</taxon>
    </lineage>
</organism>
<dbReference type="Gene3D" id="2.40.128.260">
    <property type="entry name" value="Type IV secretion system, VirB10/TraB/TrbI"/>
    <property type="match status" value="1"/>
</dbReference>
<reference evidence="2 3" key="1">
    <citation type="submission" date="2018-11" db="EMBL/GenBank/DDBJ databases">
        <title>Genomes From Bacteria Associated with the Canine Oral Cavity: a Test Case for Automated Genome-Based Taxonomic Assignment.</title>
        <authorList>
            <person name="Coil D.A."/>
            <person name="Jospin G."/>
            <person name="Darling A.E."/>
            <person name="Wallis C."/>
            <person name="Davis I.J."/>
            <person name="Harris S."/>
            <person name="Eisen J.A."/>
            <person name="Holcombe L.J."/>
            <person name="O'Flynn C."/>
        </authorList>
    </citation>
    <scope>NUCLEOTIDE SEQUENCE [LARGE SCALE GENOMIC DNA]</scope>
    <source>
        <strain evidence="2 3">OH1047_COT-310</strain>
    </source>
</reference>
<evidence type="ECO:0000313" key="3">
    <source>
        <dbReference type="Proteomes" id="UP000279562"/>
    </source>
</evidence>
<feature type="signal peptide" evidence="1">
    <location>
        <begin position="1"/>
        <end position="19"/>
    </location>
</feature>
<accession>A0A3P2AHF7</accession>
<sequence length="164" mass="17617">MKKILVMLMMSMFAVQGFAQKEVTLKAGTVIPLRATNTVAAADVDEGDKVSFSVSRDINIDGVTAIPYGTLASGTVTLAKKSSWWGTRGRLSIELTELVMPNGTVIPLQNGSLQIKGKNRTVLSVCLFAFVVWPACFICGSKAEMRAGYELQANVASNTKLIVE</sequence>
<keyword evidence="1" id="KW-0732">Signal</keyword>
<dbReference type="Proteomes" id="UP000279562">
    <property type="component" value="Unassembled WGS sequence"/>
</dbReference>
<name>A0A3P2AHF7_9BACE</name>
<keyword evidence="3" id="KW-1185">Reference proteome</keyword>
<evidence type="ECO:0000313" key="2">
    <source>
        <dbReference type="EMBL" id="RRD93073.1"/>
    </source>
</evidence>